<feature type="domain" description="FAD-binding PCMH-type" evidence="3">
    <location>
        <begin position="38"/>
        <end position="217"/>
    </location>
</feature>
<dbReference type="AlphaFoldDB" id="A0A423V7L2"/>
<reference evidence="4 5" key="1">
    <citation type="submission" date="2015-09" db="EMBL/GenBank/DDBJ databases">
        <title>Host preference determinants of Valsa canker pathogens revealed by comparative genomics.</title>
        <authorList>
            <person name="Yin Z."/>
            <person name="Huang L."/>
        </authorList>
    </citation>
    <scope>NUCLEOTIDE SEQUENCE [LARGE SCALE GENOMIC DNA]</scope>
    <source>
        <strain evidence="4 5">03-1</strain>
    </source>
</reference>
<accession>A0A423V7L2</accession>
<dbReference type="EMBL" id="LKEA01000145">
    <property type="protein sequence ID" value="ROV86732.1"/>
    <property type="molecule type" value="Genomic_DNA"/>
</dbReference>
<dbReference type="PANTHER" id="PTHR13878:SF91">
    <property type="entry name" value="FAD BINDING DOMAIN PROTEIN (AFU_ORTHOLOGUE AFUA_6G12070)-RELATED"/>
    <property type="match status" value="1"/>
</dbReference>
<sequence length="496" mass="53055">MNWGLAQTFEMKPAEITNAHLQNQSCDPFTPAARPCELGNYATYSINVTGAQDVVAGMRFAQQHNIRMVIKTSGHDYMGKSTGFGALSLWMWNLKTADIISNYTGTGYSGPAMKVGSGTVSGEALQVAAQAGYRLVGGECASVGLGAGYTQGGGHSILSSAYGLAADSVLEWEVVTAQGQHLVASPEQNADLYWALSGGGGGTYGVVLSMTVRLYPDGPVAGGSLSFNLTDSGNNETLFWHGVELWHRHLPSLVADNNTVLYNVENNTLGIFAFTLPDQHVGTLESLVSPFLAQLEEWGISYVLETEASASYVDHFNKYFGPLPYGAEPITMMSSRMVPRSVILDPTANTGLVDTLRSIVSGGEFLVGCNALNVANGGSLLANAVLPAWRDTIALCAINAFLNYTAPLSQNIAAKKEMVNIHVPALEAATPGSGVYLNEVDPLYEGDWKQTMYGSNYDSLLQVKQLYDPGCLLYAQFAVGSDEYTIDDSGRLCRKE</sequence>
<keyword evidence="2" id="KW-0560">Oxidoreductase</keyword>
<dbReference type="InterPro" id="IPR016166">
    <property type="entry name" value="FAD-bd_PCMH"/>
</dbReference>
<dbReference type="OrthoDB" id="9983560at2759"/>
<comment type="similarity">
    <text evidence="1">Belongs to the oxygen-dependent FAD-linked oxidoreductase family.</text>
</comment>
<dbReference type="InterPro" id="IPR050432">
    <property type="entry name" value="FAD-linked_Oxidoreductases_BP"/>
</dbReference>
<dbReference type="GO" id="GO:0016491">
    <property type="term" value="F:oxidoreductase activity"/>
    <property type="evidence" value="ECO:0007669"/>
    <property type="project" value="UniProtKB-KW"/>
</dbReference>
<evidence type="ECO:0000313" key="4">
    <source>
        <dbReference type="EMBL" id="ROV86732.1"/>
    </source>
</evidence>
<comment type="caution">
    <text evidence="4">The sequence shown here is derived from an EMBL/GenBank/DDBJ whole genome shotgun (WGS) entry which is preliminary data.</text>
</comment>
<dbReference type="STRING" id="356882.A0A423V7L2"/>
<dbReference type="Pfam" id="PF01565">
    <property type="entry name" value="FAD_binding_4"/>
    <property type="match status" value="1"/>
</dbReference>
<evidence type="ECO:0000259" key="3">
    <source>
        <dbReference type="PROSITE" id="PS51387"/>
    </source>
</evidence>
<protein>
    <recommendedName>
        <fullName evidence="3">FAD-binding PCMH-type domain-containing protein</fullName>
    </recommendedName>
</protein>
<evidence type="ECO:0000256" key="2">
    <source>
        <dbReference type="ARBA" id="ARBA00023002"/>
    </source>
</evidence>
<evidence type="ECO:0000256" key="1">
    <source>
        <dbReference type="ARBA" id="ARBA00005466"/>
    </source>
</evidence>
<dbReference type="SUPFAM" id="SSF56176">
    <property type="entry name" value="FAD-binding/transporter-associated domain-like"/>
    <property type="match status" value="1"/>
</dbReference>
<dbReference type="PROSITE" id="PS51387">
    <property type="entry name" value="FAD_PCMH"/>
    <property type="match status" value="1"/>
</dbReference>
<dbReference type="InterPro" id="IPR006094">
    <property type="entry name" value="Oxid_FAD_bind_N"/>
</dbReference>
<proteinExistence type="inferred from homology"/>
<dbReference type="InterPro" id="IPR016169">
    <property type="entry name" value="FAD-bd_PCMH_sub2"/>
</dbReference>
<organism evidence="4 5">
    <name type="scientific">Cytospora schulzeri</name>
    <dbReference type="NCBI Taxonomy" id="448051"/>
    <lineage>
        <taxon>Eukaryota</taxon>
        <taxon>Fungi</taxon>
        <taxon>Dikarya</taxon>
        <taxon>Ascomycota</taxon>
        <taxon>Pezizomycotina</taxon>
        <taxon>Sordariomycetes</taxon>
        <taxon>Sordariomycetidae</taxon>
        <taxon>Diaporthales</taxon>
        <taxon>Cytosporaceae</taxon>
        <taxon>Cytospora</taxon>
    </lineage>
</organism>
<dbReference type="Pfam" id="PF08031">
    <property type="entry name" value="BBE"/>
    <property type="match status" value="1"/>
</dbReference>
<dbReference type="InterPro" id="IPR036318">
    <property type="entry name" value="FAD-bd_PCMH-like_sf"/>
</dbReference>
<keyword evidence="5" id="KW-1185">Reference proteome</keyword>
<dbReference type="Gene3D" id="3.30.465.10">
    <property type="match status" value="1"/>
</dbReference>
<gene>
    <name evidence="4" type="ORF">VMCG_10909</name>
</gene>
<dbReference type="GO" id="GO:0071949">
    <property type="term" value="F:FAD binding"/>
    <property type="evidence" value="ECO:0007669"/>
    <property type="project" value="InterPro"/>
</dbReference>
<dbReference type="InterPro" id="IPR012951">
    <property type="entry name" value="BBE"/>
</dbReference>
<name>A0A423V7L2_9PEZI</name>
<dbReference type="Gene3D" id="3.40.462.20">
    <property type="match status" value="1"/>
</dbReference>
<evidence type="ECO:0000313" key="5">
    <source>
        <dbReference type="Proteomes" id="UP000283895"/>
    </source>
</evidence>
<dbReference type="Proteomes" id="UP000283895">
    <property type="component" value="Unassembled WGS sequence"/>
</dbReference>
<dbReference type="PANTHER" id="PTHR13878">
    <property type="entry name" value="GULONOLACTONE OXIDASE"/>
    <property type="match status" value="1"/>
</dbReference>